<dbReference type="InterPro" id="IPR051824">
    <property type="entry name" value="LRR_Rcpt-Like_S/T_Kinase"/>
</dbReference>
<dbReference type="Gene3D" id="3.80.10.10">
    <property type="entry name" value="Ribonuclease Inhibitor"/>
    <property type="match status" value="1"/>
</dbReference>
<dbReference type="InterPro" id="IPR032675">
    <property type="entry name" value="LRR_dom_sf"/>
</dbReference>
<dbReference type="FunFam" id="3.80.10.10:FF:000838">
    <property type="entry name" value="Probable LRR receptor-like serine/threonine-protein kinase At1g53440"/>
    <property type="match status" value="1"/>
</dbReference>
<evidence type="ECO:0000256" key="1">
    <source>
        <dbReference type="ARBA" id="ARBA00004479"/>
    </source>
</evidence>
<proteinExistence type="predicted"/>
<comment type="caution">
    <text evidence="2">The sequence shown here is derived from an EMBL/GenBank/DDBJ whole genome shotgun (WGS) entry which is preliminary data.</text>
</comment>
<accession>A0AAD5BLX5</accession>
<organism evidence="2 3">
    <name type="scientific">Ambrosia artemisiifolia</name>
    <name type="common">Common ragweed</name>
    <dbReference type="NCBI Taxonomy" id="4212"/>
    <lineage>
        <taxon>Eukaryota</taxon>
        <taxon>Viridiplantae</taxon>
        <taxon>Streptophyta</taxon>
        <taxon>Embryophyta</taxon>
        <taxon>Tracheophyta</taxon>
        <taxon>Spermatophyta</taxon>
        <taxon>Magnoliopsida</taxon>
        <taxon>eudicotyledons</taxon>
        <taxon>Gunneridae</taxon>
        <taxon>Pentapetalae</taxon>
        <taxon>asterids</taxon>
        <taxon>campanulids</taxon>
        <taxon>Asterales</taxon>
        <taxon>Asteraceae</taxon>
        <taxon>Asteroideae</taxon>
        <taxon>Heliantheae alliance</taxon>
        <taxon>Heliantheae</taxon>
        <taxon>Ambrosia</taxon>
    </lineage>
</organism>
<feature type="non-terminal residue" evidence="2">
    <location>
        <position position="1"/>
    </location>
</feature>
<dbReference type="GO" id="GO:0016020">
    <property type="term" value="C:membrane"/>
    <property type="evidence" value="ECO:0007669"/>
    <property type="project" value="UniProtKB-SubCell"/>
</dbReference>
<dbReference type="Proteomes" id="UP001206925">
    <property type="component" value="Unassembled WGS sequence"/>
</dbReference>
<sequence length="176" mass="19141">MRAIASKLQYSNWSIASDSCRRGSGLNNTVTYDGDGLMEIGSNVTCNCTATICHISRIQLKGLNLSGVLPEEFINLTYLTEIDLSRNYINGTIPSIFSRLSVSILSLLGNRLSGSIPEEIGGISTLEELVLEDNLLGGPLPQNLGRLSRLRRFLASANNFTGTIPESYGRLTNLED</sequence>
<protein>
    <submittedName>
        <fullName evidence="2">Uncharacterized protein</fullName>
    </submittedName>
</protein>
<dbReference type="PANTHER" id="PTHR48006">
    <property type="entry name" value="LEUCINE-RICH REPEAT-CONTAINING PROTEIN DDB_G0281931-RELATED"/>
    <property type="match status" value="1"/>
</dbReference>
<evidence type="ECO:0000313" key="3">
    <source>
        <dbReference type="Proteomes" id="UP001206925"/>
    </source>
</evidence>
<evidence type="ECO:0000313" key="2">
    <source>
        <dbReference type="EMBL" id="KAI7724821.1"/>
    </source>
</evidence>
<dbReference type="AlphaFoldDB" id="A0AAD5BLX5"/>
<gene>
    <name evidence="2" type="ORF">M8C21_021019</name>
</gene>
<reference evidence="2" key="1">
    <citation type="submission" date="2022-06" db="EMBL/GenBank/DDBJ databases">
        <title>Uncovering the hologenomic basis of an extraordinary plant invasion.</title>
        <authorList>
            <person name="Bieker V.C."/>
            <person name="Martin M.D."/>
            <person name="Gilbert T."/>
            <person name="Hodgins K."/>
            <person name="Battlay P."/>
            <person name="Petersen B."/>
            <person name="Wilson J."/>
        </authorList>
    </citation>
    <scope>NUCLEOTIDE SEQUENCE</scope>
    <source>
        <strain evidence="2">AA19_3_7</strain>
        <tissue evidence="2">Leaf</tissue>
    </source>
</reference>
<comment type="subcellular location">
    <subcellularLocation>
        <location evidence="1">Membrane</location>
        <topology evidence="1">Single-pass type I membrane protein</topology>
    </subcellularLocation>
</comment>
<dbReference type="EMBL" id="JAMZMK010012152">
    <property type="protein sequence ID" value="KAI7724821.1"/>
    <property type="molecule type" value="Genomic_DNA"/>
</dbReference>
<name>A0AAD5BLX5_AMBAR</name>
<keyword evidence="3" id="KW-1185">Reference proteome</keyword>
<dbReference type="InterPro" id="IPR001611">
    <property type="entry name" value="Leu-rich_rpt"/>
</dbReference>
<dbReference type="PANTHER" id="PTHR48006:SF61">
    <property type="entry name" value="PROTEIN KINASE DOMAIN-CONTAINING PROTEIN"/>
    <property type="match status" value="1"/>
</dbReference>
<dbReference type="SUPFAM" id="SSF52058">
    <property type="entry name" value="L domain-like"/>
    <property type="match status" value="1"/>
</dbReference>
<dbReference type="Pfam" id="PF00560">
    <property type="entry name" value="LRR_1"/>
    <property type="match status" value="3"/>
</dbReference>